<evidence type="ECO:0000313" key="13">
    <source>
        <dbReference type="Proteomes" id="UP000191004"/>
    </source>
</evidence>
<evidence type="ECO:0000256" key="1">
    <source>
        <dbReference type="ARBA" id="ARBA00011073"/>
    </source>
</evidence>
<dbReference type="Proteomes" id="UP000191004">
    <property type="component" value="Unassembled WGS sequence"/>
</dbReference>
<comment type="caution">
    <text evidence="12">The sequence shown here is derived from an EMBL/GenBank/DDBJ whole genome shotgun (WGS) entry which is preliminary data.</text>
</comment>
<keyword evidence="5 7" id="KW-0720">Serine protease</keyword>
<dbReference type="InterPro" id="IPR010435">
    <property type="entry name" value="C5a/SBT2-like_Fn3"/>
</dbReference>
<dbReference type="AlphaFoldDB" id="A0A1T3CQR1"/>
<dbReference type="PANTHER" id="PTHR43806:SF66">
    <property type="entry name" value="SERIN ENDOPEPTIDASE"/>
    <property type="match status" value="1"/>
</dbReference>
<dbReference type="InterPro" id="IPR023828">
    <property type="entry name" value="Peptidase_S8_Ser-AS"/>
</dbReference>
<dbReference type="PROSITE" id="PS00136">
    <property type="entry name" value="SUBTILASE_ASP"/>
    <property type="match status" value="1"/>
</dbReference>
<organism evidence="12 13">
    <name type="scientific">Trichoderma guizhouense</name>
    <dbReference type="NCBI Taxonomy" id="1491466"/>
    <lineage>
        <taxon>Eukaryota</taxon>
        <taxon>Fungi</taxon>
        <taxon>Dikarya</taxon>
        <taxon>Ascomycota</taxon>
        <taxon>Pezizomycotina</taxon>
        <taxon>Sordariomycetes</taxon>
        <taxon>Hypocreomycetidae</taxon>
        <taxon>Hypocreales</taxon>
        <taxon>Hypocreaceae</taxon>
        <taxon>Trichoderma</taxon>
    </lineage>
</organism>
<dbReference type="CDD" id="cd07489">
    <property type="entry name" value="Peptidases_S8_5"/>
    <property type="match status" value="1"/>
</dbReference>
<comment type="similarity">
    <text evidence="1 7 8">Belongs to the peptidase S8 family.</text>
</comment>
<keyword evidence="4 7" id="KW-0378">Hydrolase</keyword>
<evidence type="ECO:0000256" key="2">
    <source>
        <dbReference type="ARBA" id="ARBA00022670"/>
    </source>
</evidence>
<dbReference type="PROSITE" id="PS00137">
    <property type="entry name" value="SUBTILASE_HIS"/>
    <property type="match status" value="1"/>
</dbReference>
<evidence type="ECO:0000256" key="4">
    <source>
        <dbReference type="ARBA" id="ARBA00022801"/>
    </source>
</evidence>
<feature type="signal peptide" evidence="9">
    <location>
        <begin position="1"/>
        <end position="21"/>
    </location>
</feature>
<dbReference type="GO" id="GO:0004252">
    <property type="term" value="F:serine-type endopeptidase activity"/>
    <property type="evidence" value="ECO:0007669"/>
    <property type="project" value="UniProtKB-UniRule"/>
</dbReference>
<dbReference type="GO" id="GO:0006508">
    <property type="term" value="P:proteolysis"/>
    <property type="evidence" value="ECO:0007669"/>
    <property type="project" value="UniProtKB-KW"/>
</dbReference>
<dbReference type="InterPro" id="IPR034187">
    <property type="entry name" value="Peptidases_S8_5"/>
</dbReference>
<dbReference type="EMBL" id="LVVK01000009">
    <property type="protein sequence ID" value="OPB43411.1"/>
    <property type="molecule type" value="Genomic_DNA"/>
</dbReference>
<dbReference type="InterPro" id="IPR023827">
    <property type="entry name" value="Peptidase_S8_Asp-AS"/>
</dbReference>
<dbReference type="OrthoDB" id="10256524at2759"/>
<evidence type="ECO:0000256" key="7">
    <source>
        <dbReference type="PROSITE-ProRule" id="PRU01240"/>
    </source>
</evidence>
<name>A0A1T3CQR1_9HYPO</name>
<evidence type="ECO:0000256" key="3">
    <source>
        <dbReference type="ARBA" id="ARBA00022729"/>
    </source>
</evidence>
<dbReference type="Pfam" id="PF06280">
    <property type="entry name" value="fn3_5"/>
    <property type="match status" value="1"/>
</dbReference>
<evidence type="ECO:0000256" key="8">
    <source>
        <dbReference type="RuleBase" id="RU003355"/>
    </source>
</evidence>
<evidence type="ECO:0000259" key="10">
    <source>
        <dbReference type="Pfam" id="PF00082"/>
    </source>
</evidence>
<dbReference type="PANTHER" id="PTHR43806">
    <property type="entry name" value="PEPTIDASE S8"/>
    <property type="match status" value="1"/>
</dbReference>
<evidence type="ECO:0000259" key="11">
    <source>
        <dbReference type="Pfam" id="PF06280"/>
    </source>
</evidence>
<accession>A0A1T3CQR1</accession>
<dbReference type="PROSITE" id="PS00138">
    <property type="entry name" value="SUBTILASE_SER"/>
    <property type="match status" value="1"/>
</dbReference>
<feature type="chain" id="PRO_5012278437" evidence="9">
    <location>
        <begin position="22"/>
        <end position="945"/>
    </location>
</feature>
<dbReference type="GO" id="GO:0016020">
    <property type="term" value="C:membrane"/>
    <property type="evidence" value="ECO:0007669"/>
    <property type="project" value="InterPro"/>
</dbReference>
<keyword evidence="3 9" id="KW-0732">Signal</keyword>
<feature type="domain" description="C5a peptidase/Subtilisin-like protease SBT2-like Fn3-like" evidence="11">
    <location>
        <begin position="637"/>
        <end position="749"/>
    </location>
</feature>
<proteinExistence type="inferred from homology"/>
<evidence type="ECO:0000256" key="5">
    <source>
        <dbReference type="ARBA" id="ARBA00022825"/>
    </source>
</evidence>
<protein>
    <submittedName>
        <fullName evidence="12">Uncharacterized protein</fullName>
    </submittedName>
</protein>
<feature type="active site" description="Charge relay system" evidence="6 7">
    <location>
        <position position="174"/>
    </location>
</feature>
<dbReference type="InterPro" id="IPR000209">
    <property type="entry name" value="Peptidase_S8/S53_dom"/>
</dbReference>
<dbReference type="InterPro" id="IPR015500">
    <property type="entry name" value="Peptidase_S8_subtilisin-rel"/>
</dbReference>
<gene>
    <name evidence="12" type="ORF">A0O28_0106020</name>
</gene>
<sequence>MRFKATLSSVLLFGLLDPVVSNPQLNKNGFVESRSSSAQNVTYIPNTYIVELEHTPSTKAATLLSQRLGGRVKYHVRKEFNNAKFFYGLSLTVTDGTSQKSDLLDISGVKNVWPVRLVPRPEAFIAAMPNLPSNNTLPHIRGNSDVNRPLKMAGVDKLHEKGIKGKSVKIGIIDTGVDYLHPSLGGGFGPGYKISFGYDLVGDDYTGTNTPVPDDDPLVTCAVGGHGTHVAGIIGMTDAQNQGFGLVGVAPEATIGMYRVFGCSENSGDDVIMAAMQQAAEDGVDLITMSLGSLSYWEQASPYVSLAESIVESGVAIIAALGNDGDLGPYAVSAPGLAPEVLAVGSVENEVYPTVYKAQNNIGGSLEYISVFPFITDKPLTIFQAGSGLDFPVTELQAGGCDTRVWTAAQEAITDGANTAVLIYLTKLCSLSAYSPELSALNVTTVIYYTDDPDIPVLLPEPDTVGQLTLLFLSYDQSKQIVSDIKNLATGKEYTLLFNSSTIQDSLNSAGHAIDYFSSIGPTVEMTLKPQLSAPGGNILSTYPRSAGGYAVLSGTSMAAPFTAGVYALVKSQRPDLSISEIISLLQSTAVPMKALDMDIISSVTQQGSGLINAYAAVAADSQISPSQLSLLDSPKPAKQTITIKNTSKKLRTYSISHSGASYIRTFNNFTAGSDQAFVKFTNIHEAKYATTKFSKSKLSLHPGKSAEIEVQFTAPDEPQPYSEPIYSGHIKIATDSSSYVVPYLGVPYSRSDTEYIARNTTAWVGNDRPYVGSDSTSPGVVNIGNYSILGSDGSIPDDINVPIVNFIIVQPSNLIRLEIVPVNTTFVPTYYGFDPSVKFDVADVDLPLQEGFLGVPNYGIMAQWGIGHIPPGISVAALLGWPYPNTVTGFILLYPFLTHENGTGFDLTSGAFRPLLRVLRYGANGTSADDYESWLGPIMNVKTS</sequence>
<keyword evidence="13" id="KW-1185">Reference proteome</keyword>
<feature type="domain" description="Peptidase S8/S53" evidence="10">
    <location>
        <begin position="165"/>
        <end position="590"/>
    </location>
</feature>
<keyword evidence="2 7" id="KW-0645">Protease</keyword>
<evidence type="ECO:0000256" key="9">
    <source>
        <dbReference type="SAM" id="SignalP"/>
    </source>
</evidence>
<dbReference type="InterPro" id="IPR022398">
    <property type="entry name" value="Peptidase_S8_His-AS"/>
</dbReference>
<evidence type="ECO:0000256" key="6">
    <source>
        <dbReference type="PIRSR" id="PIRSR615500-1"/>
    </source>
</evidence>
<feature type="active site" description="Charge relay system" evidence="6 7">
    <location>
        <position position="557"/>
    </location>
</feature>
<feature type="active site" description="Charge relay system" evidence="6 7">
    <location>
        <position position="226"/>
    </location>
</feature>
<dbReference type="Pfam" id="PF00082">
    <property type="entry name" value="Peptidase_S8"/>
    <property type="match status" value="1"/>
</dbReference>
<dbReference type="SUPFAM" id="SSF52743">
    <property type="entry name" value="Subtilisin-like"/>
    <property type="match status" value="1"/>
</dbReference>
<evidence type="ECO:0000313" key="12">
    <source>
        <dbReference type="EMBL" id="OPB43411.1"/>
    </source>
</evidence>
<dbReference type="InterPro" id="IPR036852">
    <property type="entry name" value="Peptidase_S8/S53_dom_sf"/>
</dbReference>
<dbReference type="Gene3D" id="3.40.50.200">
    <property type="entry name" value="Peptidase S8/S53 domain"/>
    <property type="match status" value="2"/>
</dbReference>
<dbReference type="PROSITE" id="PS51892">
    <property type="entry name" value="SUBTILASE"/>
    <property type="match status" value="1"/>
</dbReference>
<reference evidence="12 13" key="1">
    <citation type="submission" date="2016-04" db="EMBL/GenBank/DDBJ databases">
        <title>Multiple horizontal gene transfer events from other fungi enriched the ability of the initially mycotrophic fungus Trichoderma (Ascomycota) to feed on dead plant biomass.</title>
        <authorList>
            <person name="Atanasova L."/>
            <person name="Chenthamara K."/>
            <person name="Zhang J."/>
            <person name="Grujic M."/>
            <person name="Henrissat B."/>
            <person name="Kuo A."/>
            <person name="Aertz A."/>
            <person name="Salamov A."/>
            <person name="Lipzen A."/>
            <person name="Labutti K."/>
            <person name="Barry K."/>
            <person name="Miao Y."/>
            <person name="Rahimi M.J."/>
            <person name="Shen Q."/>
            <person name="Grigoriev I.V."/>
            <person name="Kubicek C.P."/>
            <person name="Druzhinina I.S."/>
        </authorList>
    </citation>
    <scope>NUCLEOTIDE SEQUENCE [LARGE SCALE GENOMIC DNA]</scope>
    <source>
        <strain evidence="12 13">NJAU 4742</strain>
    </source>
</reference>
<dbReference type="PRINTS" id="PR00723">
    <property type="entry name" value="SUBTILISIN"/>
</dbReference>
<dbReference type="InterPro" id="IPR050131">
    <property type="entry name" value="Peptidase_S8_subtilisin-like"/>
</dbReference>